<dbReference type="AlphaFoldDB" id="A0A5B7IBH0"/>
<dbReference type="Proteomes" id="UP000324222">
    <property type="component" value="Unassembled WGS sequence"/>
</dbReference>
<dbReference type="OrthoDB" id="9974378at2759"/>
<keyword evidence="2" id="KW-1185">Reference proteome</keyword>
<dbReference type="EMBL" id="VSRR010051456">
    <property type="protein sequence ID" value="MPC79565.1"/>
    <property type="molecule type" value="Genomic_DNA"/>
</dbReference>
<name>A0A5B7IBH0_PORTR</name>
<sequence>MLKRPDVSNTTNPRVFVFSIFEVQENVAVPETKEELLKMLEKKEAIPFHKFVCPKCHNVPMSKVSKGQIIIPSFRLYFCRCFLTQYYEISFFGEVS</sequence>
<comment type="caution">
    <text evidence="1">The sequence shown here is derived from an EMBL/GenBank/DDBJ whole genome shotgun (WGS) entry which is preliminary data.</text>
</comment>
<proteinExistence type="predicted"/>
<dbReference type="Pfam" id="PF13896">
    <property type="entry name" value="Glyco_transf_49"/>
    <property type="match status" value="1"/>
</dbReference>
<protein>
    <submittedName>
        <fullName evidence="1">Uncharacterized protein</fullName>
    </submittedName>
</protein>
<reference evidence="1 2" key="1">
    <citation type="submission" date="2019-05" db="EMBL/GenBank/DDBJ databases">
        <title>Another draft genome of Portunus trituberculatus and its Hox gene families provides insights of decapod evolution.</title>
        <authorList>
            <person name="Jeong J.-H."/>
            <person name="Song I."/>
            <person name="Kim S."/>
            <person name="Choi T."/>
            <person name="Kim D."/>
            <person name="Ryu S."/>
            <person name="Kim W."/>
        </authorList>
    </citation>
    <scope>NUCLEOTIDE SEQUENCE [LARGE SCALE GENOMIC DNA]</scope>
    <source>
        <tissue evidence="1">Muscle</tissue>
    </source>
</reference>
<accession>A0A5B7IBH0</accession>
<evidence type="ECO:0000313" key="2">
    <source>
        <dbReference type="Proteomes" id="UP000324222"/>
    </source>
</evidence>
<evidence type="ECO:0000313" key="1">
    <source>
        <dbReference type="EMBL" id="MPC79565.1"/>
    </source>
</evidence>
<gene>
    <name evidence="1" type="ORF">E2C01_074097</name>
</gene>
<dbReference type="PANTHER" id="PTHR47412:SF1">
    <property type="entry name" value="FI01434P-RELATED"/>
    <property type="match status" value="1"/>
</dbReference>
<dbReference type="PANTHER" id="PTHR47412">
    <property type="entry name" value="FI01434P-RELATED"/>
    <property type="match status" value="1"/>
</dbReference>
<organism evidence="1 2">
    <name type="scientific">Portunus trituberculatus</name>
    <name type="common">Swimming crab</name>
    <name type="synonym">Neptunus trituberculatus</name>
    <dbReference type="NCBI Taxonomy" id="210409"/>
    <lineage>
        <taxon>Eukaryota</taxon>
        <taxon>Metazoa</taxon>
        <taxon>Ecdysozoa</taxon>
        <taxon>Arthropoda</taxon>
        <taxon>Crustacea</taxon>
        <taxon>Multicrustacea</taxon>
        <taxon>Malacostraca</taxon>
        <taxon>Eumalacostraca</taxon>
        <taxon>Eucarida</taxon>
        <taxon>Decapoda</taxon>
        <taxon>Pleocyemata</taxon>
        <taxon>Brachyura</taxon>
        <taxon>Eubrachyura</taxon>
        <taxon>Portunoidea</taxon>
        <taxon>Portunidae</taxon>
        <taxon>Portuninae</taxon>
        <taxon>Portunus</taxon>
    </lineage>
</organism>